<protein>
    <submittedName>
        <fullName evidence="2">Uncharacterized protein</fullName>
    </submittedName>
</protein>
<dbReference type="EMBL" id="VSRR010051059">
    <property type="protein sequence ID" value="MPC79405.1"/>
    <property type="molecule type" value="Genomic_DNA"/>
</dbReference>
<dbReference type="AlphaFoldDB" id="A0A5B7IB20"/>
<accession>A0A5B7IB20</accession>
<dbReference type="Proteomes" id="UP000324222">
    <property type="component" value="Unassembled WGS sequence"/>
</dbReference>
<feature type="compositionally biased region" description="Pro residues" evidence="1">
    <location>
        <begin position="14"/>
        <end position="26"/>
    </location>
</feature>
<keyword evidence="3" id="KW-1185">Reference proteome</keyword>
<proteinExistence type="predicted"/>
<sequence length="74" mass="7761">MTLMPRAKVESPAPALPTGPPNPGDPLTPFKSILPRHQRLPRRRPEGLALPAHPCEATAAKLPPTSAIGVDGAK</sequence>
<evidence type="ECO:0000313" key="3">
    <source>
        <dbReference type="Proteomes" id="UP000324222"/>
    </source>
</evidence>
<reference evidence="2 3" key="1">
    <citation type="submission" date="2019-05" db="EMBL/GenBank/DDBJ databases">
        <title>Another draft genome of Portunus trituberculatus and its Hox gene families provides insights of decapod evolution.</title>
        <authorList>
            <person name="Jeong J.-H."/>
            <person name="Song I."/>
            <person name="Kim S."/>
            <person name="Choi T."/>
            <person name="Kim D."/>
            <person name="Ryu S."/>
            <person name="Kim W."/>
        </authorList>
    </citation>
    <scope>NUCLEOTIDE SEQUENCE [LARGE SCALE GENOMIC DNA]</scope>
    <source>
        <tissue evidence="2">Muscle</tissue>
    </source>
</reference>
<evidence type="ECO:0000256" key="1">
    <source>
        <dbReference type="SAM" id="MobiDB-lite"/>
    </source>
</evidence>
<feature type="region of interest" description="Disordered" evidence="1">
    <location>
        <begin position="1"/>
        <end position="74"/>
    </location>
</feature>
<name>A0A5B7IB20_PORTR</name>
<organism evidence="2 3">
    <name type="scientific">Portunus trituberculatus</name>
    <name type="common">Swimming crab</name>
    <name type="synonym">Neptunus trituberculatus</name>
    <dbReference type="NCBI Taxonomy" id="210409"/>
    <lineage>
        <taxon>Eukaryota</taxon>
        <taxon>Metazoa</taxon>
        <taxon>Ecdysozoa</taxon>
        <taxon>Arthropoda</taxon>
        <taxon>Crustacea</taxon>
        <taxon>Multicrustacea</taxon>
        <taxon>Malacostraca</taxon>
        <taxon>Eumalacostraca</taxon>
        <taxon>Eucarida</taxon>
        <taxon>Decapoda</taxon>
        <taxon>Pleocyemata</taxon>
        <taxon>Brachyura</taxon>
        <taxon>Eubrachyura</taxon>
        <taxon>Portunoidea</taxon>
        <taxon>Portunidae</taxon>
        <taxon>Portuninae</taxon>
        <taxon>Portunus</taxon>
    </lineage>
</organism>
<evidence type="ECO:0000313" key="2">
    <source>
        <dbReference type="EMBL" id="MPC79405.1"/>
    </source>
</evidence>
<gene>
    <name evidence="2" type="ORF">E2C01_073931</name>
</gene>
<comment type="caution">
    <text evidence="2">The sequence shown here is derived from an EMBL/GenBank/DDBJ whole genome shotgun (WGS) entry which is preliminary data.</text>
</comment>